<dbReference type="SUPFAM" id="SSF50156">
    <property type="entry name" value="PDZ domain-like"/>
    <property type="match status" value="1"/>
</dbReference>
<keyword evidence="3" id="KW-1185">Reference proteome</keyword>
<dbReference type="Pfam" id="PF17899">
    <property type="entry name" value="Peptidase_M61_N"/>
    <property type="match status" value="1"/>
</dbReference>
<dbReference type="Gene3D" id="2.30.42.10">
    <property type="match status" value="1"/>
</dbReference>
<dbReference type="Gene3D" id="2.60.40.3650">
    <property type="match status" value="1"/>
</dbReference>
<reference evidence="3" key="1">
    <citation type="journal article" date="2019" name="Int. J. Syst. Evol. Microbiol.">
        <title>The Global Catalogue of Microorganisms (GCM) 10K type strain sequencing project: providing services to taxonomists for standard genome sequencing and annotation.</title>
        <authorList>
            <consortium name="The Broad Institute Genomics Platform"/>
            <consortium name="The Broad Institute Genome Sequencing Center for Infectious Disease"/>
            <person name="Wu L."/>
            <person name="Ma J."/>
        </authorList>
    </citation>
    <scope>NUCLEOTIDE SEQUENCE [LARGE SCALE GENOMIC DNA]</scope>
    <source>
        <strain evidence="3">KCTC 42662</strain>
    </source>
</reference>
<dbReference type="Pfam" id="PF17820">
    <property type="entry name" value="PDZ_6"/>
    <property type="match status" value="1"/>
</dbReference>
<dbReference type="SMART" id="SM00228">
    <property type="entry name" value="PDZ"/>
    <property type="match status" value="1"/>
</dbReference>
<organism evidence="2 3">
    <name type="scientific">Sphingobacterium suaedae</name>
    <dbReference type="NCBI Taxonomy" id="1686402"/>
    <lineage>
        <taxon>Bacteria</taxon>
        <taxon>Pseudomonadati</taxon>
        <taxon>Bacteroidota</taxon>
        <taxon>Sphingobacteriia</taxon>
        <taxon>Sphingobacteriales</taxon>
        <taxon>Sphingobacteriaceae</taxon>
        <taxon>Sphingobacterium</taxon>
    </lineage>
</organism>
<comment type="caution">
    <text evidence="2">The sequence shown here is derived from an EMBL/GenBank/DDBJ whole genome shotgun (WGS) entry which is preliminary data.</text>
</comment>
<gene>
    <name evidence="2" type="ORF">ACFSR5_09720</name>
</gene>
<dbReference type="PIRSF" id="PIRSF016493">
    <property type="entry name" value="Glycyl_aminpptds"/>
    <property type="match status" value="1"/>
</dbReference>
<dbReference type="InterPro" id="IPR040756">
    <property type="entry name" value="Peptidase_M61_N"/>
</dbReference>
<dbReference type="InterPro" id="IPR027268">
    <property type="entry name" value="Peptidase_M4/M1_CTD_sf"/>
</dbReference>
<dbReference type="Pfam" id="PF05299">
    <property type="entry name" value="Peptidase_M61"/>
    <property type="match status" value="1"/>
</dbReference>
<dbReference type="RefSeq" id="WP_380903135.1">
    <property type="nucleotide sequence ID" value="NZ_JBHUEG010000007.1"/>
</dbReference>
<dbReference type="InterPro" id="IPR007963">
    <property type="entry name" value="Peptidase_M61_catalytic"/>
</dbReference>
<dbReference type="InterPro" id="IPR001478">
    <property type="entry name" value="PDZ"/>
</dbReference>
<accession>A0ABW5KFY9</accession>
<dbReference type="Proteomes" id="UP001597545">
    <property type="component" value="Unassembled WGS sequence"/>
</dbReference>
<dbReference type="Gene3D" id="1.10.390.10">
    <property type="entry name" value="Neutral Protease Domain 2"/>
    <property type="match status" value="1"/>
</dbReference>
<protein>
    <submittedName>
        <fullName evidence="2">M61 family metallopeptidase</fullName>
    </submittedName>
</protein>
<dbReference type="SUPFAM" id="SSF55486">
    <property type="entry name" value="Metalloproteases ('zincins'), catalytic domain"/>
    <property type="match status" value="1"/>
</dbReference>
<dbReference type="PROSITE" id="PS50106">
    <property type="entry name" value="PDZ"/>
    <property type="match status" value="1"/>
</dbReference>
<name>A0ABW5KFY9_9SPHI</name>
<proteinExistence type="predicted"/>
<sequence length="605" mass="69620">MPQFWTNRDYQLDVTKIKFSFVIHFENSIHMLESRIHFTISFIEPQAHYVEVEMDIFQFSETTLDLKMPVWTPGSYLVREYARHVESLDVSAYEQPVPVTKTAKNTWRIHPDRGHAKVRYRVYGFETSVRTNMINADHAFLSPAATFLYIENHLEHPVTVEIRLPSEWKYVSTGLAKVDQQTYFAESFDILFDSPIEIGNQDIWYFTAAETDHEFAMVGGGTYNKAQLTEDIRKIVEAETAIWGENPNSKYVFITHNYQSGSGGLEHLNSTVLGASRNAYQIESAYKNFLSLVAHEYFHLWNVKRLRPKALGPFDYNQENYTEGLWIMEGFTAYYDNLIIRRCGFFSVKEYLNMLANEFNLVYNRPGHQLQSAAQSSFDTWIKQYRPDENSMNTSISYYNKGAMLAAALDIYIISETVGIKRLDDVLRQAYNIFFKQMNRGFEEVEFQQVAQSATGVDLSHIFDAAHSLEELDYNAYFNKVGYELIDLHSVSQELSLGIKIGVHEGRIVLKNVERGSAAWDAGLNVDDELIAINGIRLDTAGKELDFLLEHSKADDIVDVLIARDGLIRTIHTPLRRSTKQQWIIQEKADASQEQKDLGNIWLSV</sequence>
<evidence type="ECO:0000313" key="2">
    <source>
        <dbReference type="EMBL" id="MFD2547919.1"/>
    </source>
</evidence>
<dbReference type="InterPro" id="IPR041489">
    <property type="entry name" value="PDZ_6"/>
</dbReference>
<evidence type="ECO:0000259" key="1">
    <source>
        <dbReference type="PROSITE" id="PS50106"/>
    </source>
</evidence>
<dbReference type="EMBL" id="JBHULR010000003">
    <property type="protein sequence ID" value="MFD2547919.1"/>
    <property type="molecule type" value="Genomic_DNA"/>
</dbReference>
<evidence type="ECO:0000313" key="3">
    <source>
        <dbReference type="Proteomes" id="UP001597545"/>
    </source>
</evidence>
<feature type="domain" description="PDZ" evidence="1">
    <location>
        <begin position="485"/>
        <end position="561"/>
    </location>
</feature>
<dbReference type="InterPro" id="IPR036034">
    <property type="entry name" value="PDZ_sf"/>
</dbReference>
<dbReference type="InterPro" id="IPR024191">
    <property type="entry name" value="Peptidase_M61"/>
</dbReference>